<evidence type="ECO:0000259" key="2">
    <source>
        <dbReference type="Pfam" id="PF08385"/>
    </source>
</evidence>
<evidence type="ECO:0000313" key="3">
    <source>
        <dbReference type="EMBL" id="CAF1546398.1"/>
    </source>
</evidence>
<dbReference type="PANTHER" id="PTHR46532:SF11">
    <property type="entry name" value="DYNEIN AXONEMAL HEAVY CHAIN 12"/>
    <property type="match status" value="1"/>
</dbReference>
<sequence length="319" mass="37299">RREPTRKRREPTPKDSSFKEIIMYGDLSTAPLDQLSAMVDELLIPLLQNPINNEAWPKFFFFFCYIYVFLSKTLLPVPMGADKVTEESLGNGHSVDTTLLHAIESVVIEWSHQIQNVPKKDSSQALLEDQNPLPKNETDFWKAKYVNLLNIHEQLSEPRVKKMAELLKKTNSSYYPANWFIFKPVSQHFDSIETTDFSETQPLYGPLFHTLCLMWANCKSYRRPARIIILLQEINNLIMKQASEFMEPIDLFKGEPDESMEKINQTCRALDAYQLAYNHYKGNVKNYFKNGELVKEWDFSPKLVFAKWDLFMQRVKVIQ</sequence>
<reference evidence="3" key="1">
    <citation type="submission" date="2021-02" db="EMBL/GenBank/DDBJ databases">
        <authorList>
            <person name="Nowell W R."/>
        </authorList>
    </citation>
    <scope>NUCLEOTIDE SEQUENCE</scope>
</reference>
<evidence type="ECO:0000313" key="4">
    <source>
        <dbReference type="EMBL" id="CAF4335516.1"/>
    </source>
</evidence>
<keyword evidence="1" id="KW-0472">Membrane</keyword>
<keyword evidence="1" id="KW-1133">Transmembrane helix</keyword>
<evidence type="ECO:0000256" key="1">
    <source>
        <dbReference type="SAM" id="Phobius"/>
    </source>
</evidence>
<keyword evidence="1" id="KW-0812">Transmembrane</keyword>
<name>A0A8S2FRU8_9BILA</name>
<feature type="domain" description="Dynein heavy chain tail" evidence="2">
    <location>
        <begin position="100"/>
        <end position="177"/>
    </location>
</feature>
<evidence type="ECO:0000313" key="5">
    <source>
        <dbReference type="Proteomes" id="UP000677228"/>
    </source>
</evidence>
<dbReference type="EMBL" id="CAJOBA010062076">
    <property type="protein sequence ID" value="CAF4335516.1"/>
    <property type="molecule type" value="Genomic_DNA"/>
</dbReference>
<comment type="caution">
    <text evidence="3">The sequence shown here is derived from an EMBL/GenBank/DDBJ whole genome shotgun (WGS) entry which is preliminary data.</text>
</comment>
<organism evidence="3 5">
    <name type="scientific">Didymodactylos carnosus</name>
    <dbReference type="NCBI Taxonomy" id="1234261"/>
    <lineage>
        <taxon>Eukaryota</taxon>
        <taxon>Metazoa</taxon>
        <taxon>Spiralia</taxon>
        <taxon>Gnathifera</taxon>
        <taxon>Rotifera</taxon>
        <taxon>Eurotatoria</taxon>
        <taxon>Bdelloidea</taxon>
        <taxon>Philodinida</taxon>
        <taxon>Philodinidae</taxon>
        <taxon>Didymodactylos</taxon>
    </lineage>
</organism>
<feature type="non-terminal residue" evidence="3">
    <location>
        <position position="319"/>
    </location>
</feature>
<accession>A0A8S2FRU8</accession>
<feature type="domain" description="Dynein heavy chain tail" evidence="2">
    <location>
        <begin position="183"/>
        <end position="318"/>
    </location>
</feature>
<feature type="transmembrane region" description="Helical" evidence="1">
    <location>
        <begin position="59"/>
        <end position="75"/>
    </location>
</feature>
<dbReference type="GO" id="GO:0051959">
    <property type="term" value="F:dynein light intermediate chain binding"/>
    <property type="evidence" value="ECO:0007669"/>
    <property type="project" value="InterPro"/>
</dbReference>
<dbReference type="PANTHER" id="PTHR46532">
    <property type="entry name" value="MALE FERTILITY FACTOR KL5"/>
    <property type="match status" value="1"/>
</dbReference>
<protein>
    <recommendedName>
        <fullName evidence="2">Dynein heavy chain tail domain-containing protein</fullName>
    </recommendedName>
</protein>
<dbReference type="GO" id="GO:0005858">
    <property type="term" value="C:axonemal dynein complex"/>
    <property type="evidence" value="ECO:0007669"/>
    <property type="project" value="TreeGrafter"/>
</dbReference>
<dbReference type="EMBL" id="CAJNOK010039667">
    <property type="protein sequence ID" value="CAF1546398.1"/>
    <property type="molecule type" value="Genomic_DNA"/>
</dbReference>
<dbReference type="InterPro" id="IPR026983">
    <property type="entry name" value="DHC"/>
</dbReference>
<proteinExistence type="predicted"/>
<dbReference type="Proteomes" id="UP000677228">
    <property type="component" value="Unassembled WGS sequence"/>
</dbReference>
<dbReference type="InterPro" id="IPR013594">
    <property type="entry name" value="Dynein_heavy_tail"/>
</dbReference>
<gene>
    <name evidence="3" type="ORF">OVA965_LOCUS39047</name>
    <name evidence="4" type="ORF">TMI583_LOCUS40301</name>
</gene>
<dbReference type="Proteomes" id="UP000682733">
    <property type="component" value="Unassembled WGS sequence"/>
</dbReference>
<dbReference type="GO" id="GO:0045505">
    <property type="term" value="F:dynein intermediate chain binding"/>
    <property type="evidence" value="ECO:0007669"/>
    <property type="project" value="InterPro"/>
</dbReference>
<feature type="non-terminal residue" evidence="3">
    <location>
        <position position="1"/>
    </location>
</feature>
<dbReference type="Pfam" id="PF08385">
    <property type="entry name" value="DHC_N1"/>
    <property type="match status" value="2"/>
</dbReference>
<dbReference type="AlphaFoldDB" id="A0A8S2FRU8"/>
<dbReference type="GO" id="GO:0007018">
    <property type="term" value="P:microtubule-based movement"/>
    <property type="evidence" value="ECO:0007669"/>
    <property type="project" value="InterPro"/>
</dbReference>